<protein>
    <submittedName>
        <fullName evidence="1">Uncharacterized protein</fullName>
    </submittedName>
</protein>
<comment type="caution">
    <text evidence="1">The sequence shown here is derived from an EMBL/GenBank/DDBJ whole genome shotgun (WGS) entry which is preliminary data.</text>
</comment>
<dbReference type="RefSeq" id="WP_272987763.1">
    <property type="nucleotide sequence ID" value="NZ_CALCOC010000010.1"/>
</dbReference>
<sequence>MTANKEVRKEKGVRFSISAPTNFLEERALTFEQIRDEMQFLFDVFGNRYTRFFHLHVKRGHIDRMLYVAGILRGIRDCAGFDRFISRFSKSNFDDHLFSARCANYFAASGCDIELEPKMQDANGDPDLKISKQDETVYVECKRIRSEKYYELDRKSELVEQLYARVQTCDQINVELFSDYGYGSLTELLQEDGFVSEVYNLGLQYTEYGISEDGAFELRLLRRPPIIGGEDDFLDVTMTGVKVSVETGARRPDLTLMRGGRSVSVTGPPVNYRSEWNQKRRRSKRQAVAGAPFMVVFCGDDVLGDPENHRQYFEEEWLVADNREFGGIALVNFATLSNQIEAQYYMHPNPTTPIPEGFFVP</sequence>
<proteinExistence type="predicted"/>
<dbReference type="Proteomes" id="UP000259610">
    <property type="component" value="Unassembled WGS sequence"/>
</dbReference>
<evidence type="ECO:0000313" key="2">
    <source>
        <dbReference type="Proteomes" id="UP000259610"/>
    </source>
</evidence>
<name>A0A3B9GXM9_9PROT</name>
<gene>
    <name evidence="1" type="ORF">DCG58_06260</name>
</gene>
<dbReference type="AlphaFoldDB" id="A0A3B9GXM9"/>
<accession>A0A3B9GXM9</accession>
<dbReference type="EMBL" id="DMAN01000134">
    <property type="protein sequence ID" value="HAE26744.1"/>
    <property type="molecule type" value="Genomic_DNA"/>
</dbReference>
<organism evidence="1 2">
    <name type="scientific">Hyphomonas adhaerens</name>
    <dbReference type="NCBI Taxonomy" id="81029"/>
    <lineage>
        <taxon>Bacteria</taxon>
        <taxon>Pseudomonadati</taxon>
        <taxon>Pseudomonadota</taxon>
        <taxon>Alphaproteobacteria</taxon>
        <taxon>Hyphomonadales</taxon>
        <taxon>Hyphomonadaceae</taxon>
        <taxon>Hyphomonas</taxon>
    </lineage>
</organism>
<evidence type="ECO:0000313" key="1">
    <source>
        <dbReference type="EMBL" id="HAE26744.1"/>
    </source>
</evidence>
<reference evidence="1 2" key="1">
    <citation type="journal article" date="2018" name="Nat. Biotechnol.">
        <title>A standardized bacterial taxonomy based on genome phylogeny substantially revises the tree of life.</title>
        <authorList>
            <person name="Parks D.H."/>
            <person name="Chuvochina M."/>
            <person name="Waite D.W."/>
            <person name="Rinke C."/>
            <person name="Skarshewski A."/>
            <person name="Chaumeil P.A."/>
            <person name="Hugenholtz P."/>
        </authorList>
    </citation>
    <scope>NUCLEOTIDE SEQUENCE [LARGE SCALE GENOMIC DNA]</scope>
    <source>
        <strain evidence="1">UBA8733</strain>
    </source>
</reference>